<proteinExistence type="predicted"/>
<accession>A0A5S4YIR7</accession>
<reference evidence="1 2" key="1">
    <citation type="submission" date="2019-08" db="EMBL/GenBank/DDBJ databases">
        <title>Bradyrhizobium hipponensis sp. nov., a rhizobium isolated from a Lupinus angustifolius root nodule in Tunisia.</title>
        <authorList>
            <person name="Off K."/>
            <person name="Rejili M."/>
            <person name="Mars M."/>
            <person name="Brachmann A."/>
            <person name="Marin M."/>
        </authorList>
    </citation>
    <scope>NUCLEOTIDE SEQUENCE [LARGE SCALE GENOMIC DNA]</scope>
    <source>
        <strain evidence="2">aSej3</strain>
    </source>
</reference>
<comment type="caution">
    <text evidence="1">The sequence shown here is derived from an EMBL/GenBank/DDBJ whole genome shotgun (WGS) entry which is preliminary data.</text>
</comment>
<evidence type="ECO:0000313" key="1">
    <source>
        <dbReference type="EMBL" id="TYO64290.1"/>
    </source>
</evidence>
<gene>
    <name evidence="1" type="ORF">FXV83_23310</name>
</gene>
<protein>
    <submittedName>
        <fullName evidence="1">Uncharacterized protein</fullName>
    </submittedName>
</protein>
<keyword evidence="2" id="KW-1185">Reference proteome</keyword>
<dbReference type="AlphaFoldDB" id="A0A5S4YIR7"/>
<organism evidence="1 2">
    <name type="scientific">Bradyrhizobium hipponense</name>
    <dbReference type="NCBI Taxonomy" id="2605638"/>
    <lineage>
        <taxon>Bacteria</taxon>
        <taxon>Pseudomonadati</taxon>
        <taxon>Pseudomonadota</taxon>
        <taxon>Alphaproteobacteria</taxon>
        <taxon>Hyphomicrobiales</taxon>
        <taxon>Nitrobacteraceae</taxon>
        <taxon>Bradyrhizobium</taxon>
    </lineage>
</organism>
<evidence type="ECO:0000313" key="2">
    <source>
        <dbReference type="Proteomes" id="UP000324797"/>
    </source>
</evidence>
<dbReference type="Proteomes" id="UP000324797">
    <property type="component" value="Unassembled WGS sequence"/>
</dbReference>
<sequence length="92" mass="10137">MRLAAAAILYFPSARPQQAKATPVAAETLQSMLAVQIRAQGFTCDKPLGALRDAKRSRPDRGGWALKCSNARYRIRRAPEMAVKVELAQRPT</sequence>
<name>A0A5S4YIR7_9BRAD</name>
<dbReference type="EMBL" id="VSTH01000078">
    <property type="protein sequence ID" value="TYO64290.1"/>
    <property type="molecule type" value="Genomic_DNA"/>
</dbReference>